<dbReference type="NCBIfam" id="NF006058">
    <property type="entry name" value="PRK08206.1"/>
    <property type="match status" value="1"/>
</dbReference>
<dbReference type="GO" id="GO:0030170">
    <property type="term" value="F:pyridoxal phosphate binding"/>
    <property type="evidence" value="ECO:0007669"/>
    <property type="project" value="InterPro"/>
</dbReference>
<dbReference type="RefSeq" id="WP_006989106.1">
    <property type="nucleotide sequence ID" value="NZ_JH594606.1"/>
</dbReference>
<keyword evidence="2" id="KW-0663">Pyridoxal phosphate</keyword>
<comment type="cofactor">
    <cofactor evidence="1">
        <name>pyridoxal 5'-phosphate</name>
        <dbReference type="ChEBI" id="CHEBI:597326"/>
    </cofactor>
</comment>
<organism evidence="4 5">
    <name type="scientific">Gillisia limnaea (strain DSM 15749 / LMG 21470 / R-8282)</name>
    <dbReference type="NCBI Taxonomy" id="865937"/>
    <lineage>
        <taxon>Bacteria</taxon>
        <taxon>Pseudomonadati</taxon>
        <taxon>Bacteroidota</taxon>
        <taxon>Flavobacteriia</taxon>
        <taxon>Flavobacteriales</taxon>
        <taxon>Flavobacteriaceae</taxon>
        <taxon>Gillisia</taxon>
    </lineage>
</organism>
<evidence type="ECO:0000313" key="4">
    <source>
        <dbReference type="EMBL" id="EHQ02796.1"/>
    </source>
</evidence>
<protein>
    <submittedName>
        <fullName evidence="4">Diaminopropionate ammonia-lyase</fullName>
    </submittedName>
</protein>
<dbReference type="Proteomes" id="UP000003844">
    <property type="component" value="Unassembled WGS sequence"/>
</dbReference>
<dbReference type="PANTHER" id="PTHR42937">
    <property type="match status" value="1"/>
</dbReference>
<accession>H2BUU8</accession>
<dbReference type="InterPro" id="IPR010081">
    <property type="entry name" value="DiNH2opropionate_NH3_lyase"/>
</dbReference>
<gene>
    <name evidence="4" type="ORF">Gilli_2163</name>
</gene>
<reference evidence="5" key="1">
    <citation type="journal article" date="2012" name="Stand. Genomic Sci.">
        <title>Genome sequence of the Antarctic rhodopsins-containing flavobacterium Gillisia limnaea type strain (R-8282(T)).</title>
        <authorList>
            <person name="Riedel T."/>
            <person name="Held B."/>
            <person name="Nolan M."/>
            <person name="Lucas S."/>
            <person name="Lapidus A."/>
            <person name="Tice H."/>
            <person name="Del Rio T.G."/>
            <person name="Cheng J.F."/>
            <person name="Han C."/>
            <person name="Tapia R."/>
            <person name="Goodwin L.A."/>
            <person name="Pitluck S."/>
            <person name="Liolios K."/>
            <person name="Mavromatis K."/>
            <person name="Pagani I."/>
            <person name="Ivanova N."/>
            <person name="Mikhailova N."/>
            <person name="Pati A."/>
            <person name="Chen A."/>
            <person name="Palaniappan K."/>
            <person name="Land M."/>
            <person name="Rohde M."/>
            <person name="Tindall B.J."/>
            <person name="Detter J.C."/>
            <person name="Goker M."/>
            <person name="Bristow J."/>
            <person name="Eisen J.A."/>
            <person name="Markowitz V."/>
            <person name="Hugenholtz P."/>
            <person name="Kyrpides N.C."/>
            <person name="Klenk H.P."/>
            <person name="Woyke T."/>
        </authorList>
    </citation>
    <scope>NUCLEOTIDE SEQUENCE [LARGE SCALE GENOMIC DNA]</scope>
    <source>
        <strain evidence="5">DSM 15749 / LMG 21470 / R-8282</strain>
    </source>
</reference>
<dbReference type="GO" id="GO:0008838">
    <property type="term" value="F:diaminopropionate ammonia-lyase activity"/>
    <property type="evidence" value="ECO:0007669"/>
    <property type="project" value="InterPro"/>
</dbReference>
<dbReference type="NCBIfam" id="TIGR01747">
    <property type="entry name" value="diampropi_NH3ly"/>
    <property type="match status" value="1"/>
</dbReference>
<dbReference type="Gene3D" id="3.40.50.1100">
    <property type="match status" value="2"/>
</dbReference>
<dbReference type="STRING" id="865937.Gilli_2163"/>
<dbReference type="EMBL" id="JH594606">
    <property type="protein sequence ID" value="EHQ02796.1"/>
    <property type="molecule type" value="Genomic_DNA"/>
</dbReference>
<name>H2BUU8_GILLR</name>
<proteinExistence type="predicted"/>
<dbReference type="SUPFAM" id="SSF53686">
    <property type="entry name" value="Tryptophan synthase beta subunit-like PLP-dependent enzymes"/>
    <property type="match status" value="1"/>
</dbReference>
<dbReference type="InterPro" id="IPR036052">
    <property type="entry name" value="TrpB-like_PALP_sf"/>
</dbReference>
<dbReference type="AlphaFoldDB" id="H2BUU8"/>
<keyword evidence="5" id="KW-1185">Reference proteome</keyword>
<dbReference type="Pfam" id="PF00291">
    <property type="entry name" value="PALP"/>
    <property type="match status" value="1"/>
</dbReference>
<dbReference type="CDD" id="cd00640">
    <property type="entry name" value="Trp-synth-beta_II"/>
    <property type="match status" value="1"/>
</dbReference>
<evidence type="ECO:0000313" key="5">
    <source>
        <dbReference type="Proteomes" id="UP000003844"/>
    </source>
</evidence>
<keyword evidence="4" id="KW-0456">Lyase</keyword>
<dbReference type="PANTHER" id="PTHR42937:SF1">
    <property type="entry name" value="DIAMINOPROPIONATE AMMONIA-LYASE"/>
    <property type="match status" value="1"/>
</dbReference>
<evidence type="ECO:0000259" key="3">
    <source>
        <dbReference type="Pfam" id="PF00291"/>
    </source>
</evidence>
<dbReference type="OrthoDB" id="34584at2"/>
<dbReference type="HOGENOM" id="CLU_021802_8_0_10"/>
<feature type="domain" description="Tryptophan synthase beta chain-like PALP" evidence="3">
    <location>
        <begin position="39"/>
        <end position="331"/>
    </location>
</feature>
<evidence type="ECO:0000256" key="1">
    <source>
        <dbReference type="ARBA" id="ARBA00001933"/>
    </source>
</evidence>
<dbReference type="InterPro" id="IPR001926">
    <property type="entry name" value="TrpB-like_PALP"/>
</dbReference>
<sequence length="374" mass="41718">MKEVPYYINKPDNILPEGLTDSILRSNDPLEYHQSLKNYTVTPLLELNELAKSFGVKNIFVKDESYRFGLNAFKGLGASFAISRILEKDPDIETFCSATDGNHGRAVAWSAKLFGKKSKIFVPKDTTKARIEAIEKEGAVVEKVDANYDETCEFAKKKSRENGWQLVQDTASQNYEEIPAYIKAGYFTHFKELEDSLHNLPKPKVDLVFLQTGVGSWPAAAAWYYLNRYGIIRPKIVLVEPIEAAGILASFKKGERTKPQGNFKTMMAGLNCGIPSLTAWEILKHSADASIAIEDTFTAKAIRKLYYPTGDDKRVISGESGAGGLAGFIALMTNPQFRNLKEALNINSDSRLLFYSTEGDTDPENFKNIIRLNS</sequence>
<evidence type="ECO:0000256" key="2">
    <source>
        <dbReference type="ARBA" id="ARBA00022898"/>
    </source>
</evidence>
<dbReference type="eggNOG" id="COG1171">
    <property type="taxonomic scope" value="Bacteria"/>
</dbReference>